<dbReference type="Pfam" id="PF07155">
    <property type="entry name" value="ECF-ribofla_trS"/>
    <property type="match status" value="1"/>
</dbReference>
<proteinExistence type="predicted"/>
<evidence type="ECO:0000256" key="1">
    <source>
        <dbReference type="SAM" id="Phobius"/>
    </source>
</evidence>
<dbReference type="Proteomes" id="UP001461341">
    <property type="component" value="Chromosome"/>
</dbReference>
<keyword evidence="1" id="KW-1133">Transmembrane helix</keyword>
<feature type="transmembrane region" description="Helical" evidence="1">
    <location>
        <begin position="102"/>
        <end position="129"/>
    </location>
</feature>
<dbReference type="RefSeq" id="WP_369018934.1">
    <property type="nucleotide sequence ID" value="NZ_CP121689.1"/>
</dbReference>
<organism evidence="2 3">
    <name type="scientific">Thermatribacter velox</name>
    <dbReference type="NCBI Taxonomy" id="3039681"/>
    <lineage>
        <taxon>Bacteria</taxon>
        <taxon>Pseudomonadati</taxon>
        <taxon>Atribacterota</taxon>
        <taxon>Atribacteria</taxon>
        <taxon>Atribacterales</taxon>
        <taxon>Thermatribacteraceae</taxon>
        <taxon>Thermatribacter</taxon>
    </lineage>
</organism>
<gene>
    <name evidence="2" type="ORF">QBE54_03300</name>
</gene>
<dbReference type="EMBL" id="CP121689">
    <property type="protein sequence ID" value="WZL76770.1"/>
    <property type="molecule type" value="Genomic_DNA"/>
</dbReference>
<protein>
    <submittedName>
        <fullName evidence="2">ECF transporter S component</fullName>
    </submittedName>
</protein>
<reference evidence="2 3" key="1">
    <citation type="submission" date="2023-03" db="EMBL/GenBank/DDBJ databases">
        <title>Novel Species.</title>
        <authorList>
            <person name="Ma S."/>
        </authorList>
    </citation>
    <scope>NUCLEOTIDE SEQUENCE [LARGE SCALE GENOMIC DNA]</scope>
    <source>
        <strain evidence="2 3">B11</strain>
    </source>
</reference>
<dbReference type="PANTHER" id="PTHR37815:SF3">
    <property type="entry name" value="UPF0397 PROTEIN SPR0429"/>
    <property type="match status" value="1"/>
</dbReference>
<accession>A0ABZ2YCN5</accession>
<keyword evidence="1" id="KW-0472">Membrane</keyword>
<dbReference type="PANTHER" id="PTHR37815">
    <property type="entry name" value="UPF0397 PROTEIN BC_2624-RELATED"/>
    <property type="match status" value="1"/>
</dbReference>
<keyword evidence="3" id="KW-1185">Reference proteome</keyword>
<keyword evidence="1" id="KW-0812">Transmembrane</keyword>
<evidence type="ECO:0000313" key="3">
    <source>
        <dbReference type="Proteomes" id="UP001461341"/>
    </source>
</evidence>
<feature type="transmembrane region" description="Helical" evidence="1">
    <location>
        <begin position="6"/>
        <end position="29"/>
    </location>
</feature>
<feature type="transmembrane region" description="Helical" evidence="1">
    <location>
        <begin position="41"/>
        <end position="66"/>
    </location>
</feature>
<evidence type="ECO:0000313" key="2">
    <source>
        <dbReference type="EMBL" id="WZL76770.1"/>
    </source>
</evidence>
<sequence>MIRKETLLLAVSALGVVVVFLATLLHVPLASHRFGFHLGEAVIFLVSAILGPFVGAITASLGSVLADLQMGYLIWVPFTLLVKAGEGYIIGELVARRERLDWYTFFWGASVMVGGYGVSAFVLFGWPALLVEVPVDVLQCLSGFLIACFIYRILCLRFPRLILLRRREWKPKEPPS</sequence>
<dbReference type="Gene3D" id="1.10.1760.20">
    <property type="match status" value="1"/>
</dbReference>
<dbReference type="InterPro" id="IPR009825">
    <property type="entry name" value="ECF_substrate-spec-like"/>
</dbReference>
<feature type="transmembrane region" description="Helical" evidence="1">
    <location>
        <begin position="141"/>
        <end position="163"/>
    </location>
</feature>
<name>A0ABZ2YCN5_9BACT</name>